<comment type="catalytic activity">
    <reaction evidence="4 5">
        <text>[protein]-L-glutamate 5-O-methyl ester + H2O = L-glutamyl-[protein] + methanol + H(+)</text>
        <dbReference type="Rhea" id="RHEA:23236"/>
        <dbReference type="Rhea" id="RHEA-COMP:10208"/>
        <dbReference type="Rhea" id="RHEA-COMP:10311"/>
        <dbReference type="ChEBI" id="CHEBI:15377"/>
        <dbReference type="ChEBI" id="CHEBI:15378"/>
        <dbReference type="ChEBI" id="CHEBI:17790"/>
        <dbReference type="ChEBI" id="CHEBI:29973"/>
        <dbReference type="ChEBI" id="CHEBI:82795"/>
        <dbReference type="EC" id="3.1.1.61"/>
    </reaction>
</comment>
<dbReference type="GO" id="GO:0050568">
    <property type="term" value="F:protein-glutamine glutaminase activity"/>
    <property type="evidence" value="ECO:0007669"/>
    <property type="project" value="UniProtKB-UniRule"/>
</dbReference>
<keyword evidence="2 5" id="KW-0145">Chemotaxis</keyword>
<dbReference type="NCBIfam" id="NF009206">
    <property type="entry name" value="PRK12555.1"/>
    <property type="match status" value="1"/>
</dbReference>
<evidence type="ECO:0000256" key="5">
    <source>
        <dbReference type="HAMAP-Rule" id="MF_00099"/>
    </source>
</evidence>
<dbReference type="RefSeq" id="WP_121442725.1">
    <property type="nucleotide sequence ID" value="NZ_RCDA01000003.1"/>
</dbReference>
<dbReference type="PROSITE" id="PS50110">
    <property type="entry name" value="RESPONSE_REGULATORY"/>
    <property type="match status" value="1"/>
</dbReference>
<dbReference type="Pfam" id="PF00072">
    <property type="entry name" value="Response_reg"/>
    <property type="match status" value="1"/>
</dbReference>
<dbReference type="CDD" id="cd16432">
    <property type="entry name" value="CheB_Rec"/>
    <property type="match status" value="1"/>
</dbReference>
<comment type="PTM">
    <text evidence="5">Phosphorylated by CheA. Phosphorylation of the N-terminal regulatory domain activates the methylesterase activity.</text>
</comment>
<dbReference type="PROSITE" id="PS50122">
    <property type="entry name" value="CHEB"/>
    <property type="match status" value="1"/>
</dbReference>
<dbReference type="InterPro" id="IPR000673">
    <property type="entry name" value="Sig_transdc_resp-reg_Me-estase"/>
</dbReference>
<dbReference type="GO" id="GO:0000156">
    <property type="term" value="F:phosphorelay response regulator activity"/>
    <property type="evidence" value="ECO:0007669"/>
    <property type="project" value="InterPro"/>
</dbReference>
<evidence type="ECO:0000256" key="4">
    <source>
        <dbReference type="ARBA" id="ARBA00048267"/>
    </source>
</evidence>
<keyword evidence="5 7" id="KW-0597">Phosphoprotein</keyword>
<comment type="function">
    <text evidence="5">Involved in chemotaxis. Part of a chemotaxis signal transduction system that modulates chemotaxis in response to various stimuli. Catalyzes the demethylation of specific methylglutamate residues introduced into the chemoreceptors (methyl-accepting chemotaxis proteins or MCP) by CheR. Also mediates the irreversible deamidation of specific glutamine residues to glutamic acid.</text>
</comment>
<evidence type="ECO:0000256" key="8">
    <source>
        <dbReference type="SAM" id="MobiDB-lite"/>
    </source>
</evidence>
<feature type="active site" evidence="5 6">
    <location>
        <position position="193"/>
    </location>
</feature>
<evidence type="ECO:0000313" key="11">
    <source>
        <dbReference type="EMBL" id="RLK48328.1"/>
    </source>
</evidence>
<dbReference type="PIRSF" id="PIRSF000876">
    <property type="entry name" value="RR_chemtxs_CheB"/>
    <property type="match status" value="1"/>
</dbReference>
<feature type="active site" evidence="5 6">
    <location>
        <position position="167"/>
    </location>
</feature>
<dbReference type="OrthoDB" id="9793421at2"/>
<dbReference type="HAMAP" id="MF_00099">
    <property type="entry name" value="CheB_chemtxs"/>
    <property type="match status" value="1"/>
</dbReference>
<feature type="region of interest" description="Disordered" evidence="8">
    <location>
        <begin position="134"/>
        <end position="153"/>
    </location>
</feature>
<dbReference type="Proteomes" id="UP000275461">
    <property type="component" value="Unassembled WGS sequence"/>
</dbReference>
<organism evidence="11 12">
    <name type="scientific">Alkalispirillum mobile</name>
    <dbReference type="NCBI Taxonomy" id="85925"/>
    <lineage>
        <taxon>Bacteria</taxon>
        <taxon>Pseudomonadati</taxon>
        <taxon>Pseudomonadota</taxon>
        <taxon>Gammaproteobacteria</taxon>
        <taxon>Chromatiales</taxon>
        <taxon>Ectothiorhodospiraceae</taxon>
        <taxon>Alkalispirillum</taxon>
    </lineage>
</organism>
<dbReference type="PANTHER" id="PTHR42872">
    <property type="entry name" value="PROTEIN-GLUTAMATE METHYLESTERASE/PROTEIN-GLUTAMINE GLUTAMINASE"/>
    <property type="match status" value="1"/>
</dbReference>
<proteinExistence type="inferred from homology"/>
<dbReference type="EC" id="3.1.1.61" evidence="5"/>
<feature type="active site" evidence="5 6">
    <location>
        <position position="289"/>
    </location>
</feature>
<dbReference type="InterPro" id="IPR008248">
    <property type="entry name" value="CheB-like"/>
</dbReference>
<feature type="domain" description="CheB-type methylesterase" evidence="10">
    <location>
        <begin position="155"/>
        <end position="347"/>
    </location>
</feature>
<sequence length="353" mass="37960">MIRVLVVDDSALIRRLLTEMLESQPDIEVVGAARDPYDAREQIKALDPDVLTLDVEMPRMDGITFLRNLMRLRPMPVVMVSSLTESGGDITLDALALGAVDFVTKPDADVAHSLAEYTDEIADKVRAASRARVQKLTDQPRRPGRQLASARSGGFRTTDRLIAIGASTGGTEAIRDVLEQMPPDCPGIVIAQHIPGGFSAAFARRMDENTALTVFEARDGQRILPGHAYIAPGGYHLKVERDGARYICRLSSGALVNRHRPSVDVLFRSVAEQAGKSTAAALLTGMGKDGAEGLLALREAGAWTVAQDEDSSVVWGMPGEAARIGAACDVLPLDRIAERLLTAARGKTREESA</sequence>
<gene>
    <name evidence="5" type="primary">cheB</name>
    <name evidence="11" type="ORF">DFR31_2207</name>
</gene>
<comment type="catalytic activity">
    <reaction evidence="5">
        <text>L-glutaminyl-[protein] + H2O = L-glutamyl-[protein] + NH4(+)</text>
        <dbReference type="Rhea" id="RHEA:16441"/>
        <dbReference type="Rhea" id="RHEA-COMP:10207"/>
        <dbReference type="Rhea" id="RHEA-COMP:10208"/>
        <dbReference type="ChEBI" id="CHEBI:15377"/>
        <dbReference type="ChEBI" id="CHEBI:28938"/>
        <dbReference type="ChEBI" id="CHEBI:29973"/>
        <dbReference type="ChEBI" id="CHEBI:30011"/>
        <dbReference type="EC" id="3.5.1.44"/>
    </reaction>
</comment>
<evidence type="ECO:0000256" key="3">
    <source>
        <dbReference type="ARBA" id="ARBA00022801"/>
    </source>
</evidence>
<evidence type="ECO:0000256" key="7">
    <source>
        <dbReference type="PROSITE-ProRule" id="PRU00169"/>
    </source>
</evidence>
<dbReference type="Gene3D" id="3.40.50.2300">
    <property type="match status" value="1"/>
</dbReference>
<evidence type="ECO:0000313" key="12">
    <source>
        <dbReference type="Proteomes" id="UP000275461"/>
    </source>
</evidence>
<dbReference type="GO" id="GO:0006935">
    <property type="term" value="P:chemotaxis"/>
    <property type="evidence" value="ECO:0007669"/>
    <property type="project" value="UniProtKB-UniRule"/>
</dbReference>
<reference evidence="11 12" key="1">
    <citation type="submission" date="2018-10" db="EMBL/GenBank/DDBJ databases">
        <title>Genomic Encyclopedia of Type Strains, Phase IV (KMG-IV): sequencing the most valuable type-strain genomes for metagenomic binning, comparative biology and taxonomic classification.</title>
        <authorList>
            <person name="Goeker M."/>
        </authorList>
    </citation>
    <scope>NUCLEOTIDE SEQUENCE [LARGE SCALE GENOMIC DNA]</scope>
    <source>
        <strain evidence="11 12">DSM 12769</strain>
    </source>
</reference>
<name>A0A498C721_9GAMM</name>
<dbReference type="InterPro" id="IPR011006">
    <property type="entry name" value="CheY-like_superfamily"/>
</dbReference>
<dbReference type="CDD" id="cd17541">
    <property type="entry name" value="REC_CheB-like"/>
    <property type="match status" value="1"/>
</dbReference>
<evidence type="ECO:0000256" key="2">
    <source>
        <dbReference type="ARBA" id="ARBA00022500"/>
    </source>
</evidence>
<comment type="caution">
    <text evidence="11">The sequence shown here is derived from an EMBL/GenBank/DDBJ whole genome shotgun (WGS) entry which is preliminary data.</text>
</comment>
<feature type="domain" description="Response regulatory" evidence="9">
    <location>
        <begin position="3"/>
        <end position="120"/>
    </location>
</feature>
<feature type="modified residue" description="4-aspartylphosphate" evidence="5 7">
    <location>
        <position position="54"/>
    </location>
</feature>
<dbReference type="GO" id="GO:0005737">
    <property type="term" value="C:cytoplasm"/>
    <property type="evidence" value="ECO:0007669"/>
    <property type="project" value="UniProtKB-SubCell"/>
</dbReference>
<dbReference type="NCBIfam" id="NF001965">
    <property type="entry name" value="PRK00742.1"/>
    <property type="match status" value="1"/>
</dbReference>
<dbReference type="InterPro" id="IPR035909">
    <property type="entry name" value="CheB_C"/>
</dbReference>
<dbReference type="Pfam" id="PF01339">
    <property type="entry name" value="CheB_methylest"/>
    <property type="match status" value="1"/>
</dbReference>
<evidence type="ECO:0000259" key="10">
    <source>
        <dbReference type="PROSITE" id="PS50122"/>
    </source>
</evidence>
<keyword evidence="1 5" id="KW-0963">Cytoplasm</keyword>
<comment type="domain">
    <text evidence="5">Contains a C-terminal catalytic domain, and an N-terminal region which modulates catalytic activity.</text>
</comment>
<keyword evidence="3 5" id="KW-0378">Hydrolase</keyword>
<evidence type="ECO:0000259" key="9">
    <source>
        <dbReference type="PROSITE" id="PS50110"/>
    </source>
</evidence>
<evidence type="ECO:0000256" key="1">
    <source>
        <dbReference type="ARBA" id="ARBA00022490"/>
    </source>
</evidence>
<evidence type="ECO:0000256" key="6">
    <source>
        <dbReference type="PROSITE-ProRule" id="PRU00050"/>
    </source>
</evidence>
<dbReference type="InterPro" id="IPR001789">
    <property type="entry name" value="Sig_transdc_resp-reg_receiver"/>
</dbReference>
<keyword evidence="12" id="KW-1185">Reference proteome</keyword>
<dbReference type="EMBL" id="RCDA01000003">
    <property type="protein sequence ID" value="RLK48328.1"/>
    <property type="molecule type" value="Genomic_DNA"/>
</dbReference>
<dbReference type="SMART" id="SM00448">
    <property type="entry name" value="REC"/>
    <property type="match status" value="1"/>
</dbReference>
<dbReference type="SUPFAM" id="SSF52172">
    <property type="entry name" value="CheY-like"/>
    <property type="match status" value="1"/>
</dbReference>
<protein>
    <recommendedName>
        <fullName evidence="5">Protein-glutamate methylesterase/protein-glutamine glutaminase</fullName>
        <ecNumber evidence="5">3.1.1.61</ecNumber>
        <ecNumber evidence="5">3.5.1.44</ecNumber>
    </recommendedName>
</protein>
<dbReference type="GO" id="GO:0008984">
    <property type="term" value="F:protein-glutamate methylesterase activity"/>
    <property type="evidence" value="ECO:0007669"/>
    <property type="project" value="UniProtKB-UniRule"/>
</dbReference>
<dbReference type="EC" id="3.5.1.44" evidence="5"/>
<dbReference type="PANTHER" id="PTHR42872:SF6">
    <property type="entry name" value="PROTEIN-GLUTAMATE METHYLESTERASE_PROTEIN-GLUTAMINE GLUTAMINASE"/>
    <property type="match status" value="1"/>
</dbReference>
<dbReference type="SUPFAM" id="SSF52738">
    <property type="entry name" value="Methylesterase CheB, C-terminal domain"/>
    <property type="match status" value="1"/>
</dbReference>
<comment type="similarity">
    <text evidence="5">Belongs to the CheB family.</text>
</comment>
<dbReference type="Gene3D" id="3.40.50.180">
    <property type="entry name" value="Methylesterase CheB, C-terminal domain"/>
    <property type="match status" value="1"/>
</dbReference>
<dbReference type="AlphaFoldDB" id="A0A498C721"/>
<accession>A0A498C721</accession>
<comment type="subcellular location">
    <subcellularLocation>
        <location evidence="5">Cytoplasm</location>
    </subcellularLocation>
</comment>